<evidence type="ECO:0000313" key="3">
    <source>
        <dbReference type="EMBL" id="GAA3875036.1"/>
    </source>
</evidence>
<accession>A0ABP7KGP4</accession>
<sequence>MSDSPAPRPSSPDDAASGRAADGRTPEPPVTASPSPEIPAEVREAALLAPDHWLGMVDPAWRGEGPPPGWALIGEWRSGMNGEIEEWRANEDYRPSPTALGWPEPTDDVDEAVQRASTGYGPVDEVPRLLAAAEVSVLLGPAGEPLAARTPDGDAVIPVFTSPGHLRAAGLLASETLRVADLVGRLPRGHRLYLNPTGAVSMVIETETLLAALASGAPQAASGIPGPTPQPAAR</sequence>
<name>A0ABP7KGP4_9ACTN</name>
<protein>
    <recommendedName>
        <fullName evidence="2">SseB protein N-terminal domain-containing protein</fullName>
    </recommendedName>
</protein>
<dbReference type="Proteomes" id="UP001501563">
    <property type="component" value="Unassembled WGS sequence"/>
</dbReference>
<evidence type="ECO:0000313" key="4">
    <source>
        <dbReference type="Proteomes" id="UP001501563"/>
    </source>
</evidence>
<dbReference type="InterPro" id="IPR047659">
    <property type="entry name" value="T7SS_assoc"/>
</dbReference>
<evidence type="ECO:0000259" key="2">
    <source>
        <dbReference type="Pfam" id="PF07179"/>
    </source>
</evidence>
<feature type="region of interest" description="Disordered" evidence="1">
    <location>
        <begin position="1"/>
        <end position="39"/>
    </location>
</feature>
<organism evidence="3 4">
    <name type="scientific">Streptomyces lannensis</name>
    <dbReference type="NCBI Taxonomy" id="766498"/>
    <lineage>
        <taxon>Bacteria</taxon>
        <taxon>Bacillati</taxon>
        <taxon>Actinomycetota</taxon>
        <taxon>Actinomycetes</taxon>
        <taxon>Kitasatosporales</taxon>
        <taxon>Streptomycetaceae</taxon>
        <taxon>Streptomyces</taxon>
    </lineage>
</organism>
<gene>
    <name evidence="3" type="ORF">GCM10022207_46080</name>
</gene>
<dbReference type="Pfam" id="PF07179">
    <property type="entry name" value="SseB"/>
    <property type="match status" value="1"/>
</dbReference>
<reference evidence="4" key="1">
    <citation type="journal article" date="2019" name="Int. J. Syst. Evol. Microbiol.">
        <title>The Global Catalogue of Microorganisms (GCM) 10K type strain sequencing project: providing services to taxonomists for standard genome sequencing and annotation.</title>
        <authorList>
            <consortium name="The Broad Institute Genomics Platform"/>
            <consortium name="The Broad Institute Genome Sequencing Center for Infectious Disease"/>
            <person name="Wu L."/>
            <person name="Ma J."/>
        </authorList>
    </citation>
    <scope>NUCLEOTIDE SEQUENCE [LARGE SCALE GENOMIC DNA]</scope>
    <source>
        <strain evidence="4">JCM 16578</strain>
    </source>
</reference>
<evidence type="ECO:0000256" key="1">
    <source>
        <dbReference type="SAM" id="MobiDB-lite"/>
    </source>
</evidence>
<proteinExistence type="predicted"/>
<feature type="domain" description="SseB protein N-terminal" evidence="2">
    <location>
        <begin position="110"/>
        <end position="209"/>
    </location>
</feature>
<dbReference type="InterPro" id="IPR009839">
    <property type="entry name" value="SseB_N"/>
</dbReference>
<dbReference type="EMBL" id="BAAAZA010000012">
    <property type="protein sequence ID" value="GAA3875036.1"/>
    <property type="molecule type" value="Genomic_DNA"/>
</dbReference>
<dbReference type="RefSeq" id="WP_345550583.1">
    <property type="nucleotide sequence ID" value="NZ_BAAAZA010000012.1"/>
</dbReference>
<dbReference type="NCBIfam" id="NF033532">
    <property type="entry name" value="lone7para_assoc"/>
    <property type="match status" value="1"/>
</dbReference>
<keyword evidence="4" id="KW-1185">Reference proteome</keyword>
<comment type="caution">
    <text evidence="3">The sequence shown here is derived from an EMBL/GenBank/DDBJ whole genome shotgun (WGS) entry which is preliminary data.</text>
</comment>
<feature type="compositionally biased region" description="Pro residues" evidence="1">
    <location>
        <begin position="1"/>
        <end position="10"/>
    </location>
</feature>